<dbReference type="InterPro" id="IPR016166">
    <property type="entry name" value="FAD-bd_PCMH"/>
</dbReference>
<evidence type="ECO:0000259" key="10">
    <source>
        <dbReference type="PROSITE" id="PS51387"/>
    </source>
</evidence>
<feature type="domain" description="FAD-binding PCMH-type" evidence="10">
    <location>
        <begin position="1"/>
        <end position="167"/>
    </location>
</feature>
<sequence>MDAHDRAVQSIAAAVRGFYDRKTGYRIYHGSTNSTRASALRRDQMVDTSGLIHVLHIDTTARTAIVEPNVPMDRLVEATLPHGLVPPVVMEFPGITAGGGYSGTSAESSSFRHGFFDRTVNWVELVLANGEVVRASRDSHPDLLHGAASSFGTMGVVTQLEVQLVPAKPFVEVTYHPVESADEIVGKIEELTADTTNDYLDGIMFARDRGALISGRLVDGPAPGAKVQGFTAPTDPWFYLHVRKRVWGARGRGSSKGEGEEALVDIVPIVDYLFRYDRGGFWVGEYAFKYFITPFNRITRFLLDYFMHTRVMYHALHKSGHSNIYVIQDVAVPYSAATDFISFLDRNFGIYPLWLCPLKMKGNRSDSPHGLLAEVSAKDSPEYLLNFGVWGPAGPTARRNIQSFIDVNRRLEHKVDSLGGKKWLYAQTYYTEDEFWSIYNKQEYDALRQKYHATYLPSVYDKVKTDLVAEQRRIEASWAAWLSALFWGTWPLSGLYGVLAVVFGGDYLLPKTKPKP</sequence>
<dbReference type="EC" id="1.3.1.72" evidence="2"/>
<keyword evidence="12" id="KW-1185">Reference proteome</keyword>
<evidence type="ECO:0000256" key="7">
    <source>
        <dbReference type="ARBA" id="ARBA00023002"/>
    </source>
</evidence>
<comment type="subcellular location">
    <subcellularLocation>
        <location evidence="1">Membrane</location>
        <topology evidence="1">Single-pass membrane protein</topology>
    </subcellularLocation>
</comment>
<evidence type="ECO:0000313" key="12">
    <source>
        <dbReference type="Proteomes" id="UP000024837"/>
    </source>
</evidence>
<evidence type="ECO:0000313" key="11">
    <source>
        <dbReference type="EMBL" id="EWC46584.1"/>
    </source>
</evidence>
<keyword evidence="3" id="KW-0285">Flavoprotein</keyword>
<dbReference type="EMBL" id="KI966416">
    <property type="protein sequence ID" value="EWC46584.1"/>
    <property type="molecule type" value="Genomic_DNA"/>
</dbReference>
<evidence type="ECO:0000256" key="9">
    <source>
        <dbReference type="SAM" id="Phobius"/>
    </source>
</evidence>
<proteinExistence type="predicted"/>
<evidence type="ECO:0000256" key="5">
    <source>
        <dbReference type="ARBA" id="ARBA00022827"/>
    </source>
</evidence>
<dbReference type="GO" id="GO:0016020">
    <property type="term" value="C:membrane"/>
    <property type="evidence" value="ECO:0007669"/>
    <property type="project" value="UniProtKB-SubCell"/>
</dbReference>
<keyword evidence="5" id="KW-0274">FAD</keyword>
<keyword evidence="4 9" id="KW-0812">Transmembrane</keyword>
<dbReference type="PROSITE" id="PS51387">
    <property type="entry name" value="FAD_PCMH"/>
    <property type="match status" value="1"/>
</dbReference>
<reference evidence="11 12" key="1">
    <citation type="submission" date="2013-05" db="EMBL/GenBank/DDBJ databases">
        <title>Drechslerella stenobrocha genome reveals carnivorous origination and mechanical trapping mechanism of predatory fungi.</title>
        <authorList>
            <person name="Liu X."/>
            <person name="Zhang W."/>
            <person name="Liu K."/>
        </authorList>
    </citation>
    <scope>NUCLEOTIDE SEQUENCE [LARGE SCALE GENOMIC DNA]</scope>
    <source>
        <strain evidence="11 12">248</strain>
    </source>
</reference>
<dbReference type="PANTHER" id="PTHR10801">
    <property type="entry name" value="24-DEHYDROCHOLESTEROL REDUCTASE"/>
    <property type="match status" value="1"/>
</dbReference>
<dbReference type="FunFam" id="3.30.465.10:FF:000031">
    <property type="entry name" value="FAD binding domain protein"/>
    <property type="match status" value="1"/>
</dbReference>
<evidence type="ECO:0000256" key="8">
    <source>
        <dbReference type="ARBA" id="ARBA00023136"/>
    </source>
</evidence>
<name>W7HTB4_9PEZI</name>
<dbReference type="InterPro" id="IPR006094">
    <property type="entry name" value="Oxid_FAD_bind_N"/>
</dbReference>
<dbReference type="GO" id="GO:0005737">
    <property type="term" value="C:cytoplasm"/>
    <property type="evidence" value="ECO:0007669"/>
    <property type="project" value="TreeGrafter"/>
</dbReference>
<dbReference type="Pfam" id="PF01565">
    <property type="entry name" value="FAD_binding_4"/>
    <property type="match status" value="1"/>
</dbReference>
<dbReference type="PANTHER" id="PTHR10801:SF0">
    <property type="entry name" value="DELTA(24)-STEROL REDUCTASE"/>
    <property type="match status" value="1"/>
</dbReference>
<dbReference type="OrthoDB" id="415825at2759"/>
<keyword evidence="7" id="KW-0560">Oxidoreductase</keyword>
<dbReference type="InterPro" id="IPR040165">
    <property type="entry name" value="Diminuto-like"/>
</dbReference>
<keyword evidence="8 9" id="KW-0472">Membrane</keyword>
<evidence type="ECO:0000256" key="2">
    <source>
        <dbReference type="ARBA" id="ARBA00012405"/>
    </source>
</evidence>
<gene>
    <name evidence="11" type="ORF">DRE_04071</name>
</gene>
<dbReference type="InterPro" id="IPR016169">
    <property type="entry name" value="FAD-bd_PCMH_sub2"/>
</dbReference>
<dbReference type="InterPro" id="IPR036318">
    <property type="entry name" value="FAD-bd_PCMH-like_sf"/>
</dbReference>
<dbReference type="Proteomes" id="UP000024837">
    <property type="component" value="Unassembled WGS sequence"/>
</dbReference>
<dbReference type="GO" id="GO:0050614">
    <property type="term" value="F:Delta24-sterol reductase activity"/>
    <property type="evidence" value="ECO:0007669"/>
    <property type="project" value="UniProtKB-EC"/>
</dbReference>
<organism evidence="11 12">
    <name type="scientific">Drechslerella stenobrocha 248</name>
    <dbReference type="NCBI Taxonomy" id="1043628"/>
    <lineage>
        <taxon>Eukaryota</taxon>
        <taxon>Fungi</taxon>
        <taxon>Dikarya</taxon>
        <taxon>Ascomycota</taxon>
        <taxon>Pezizomycotina</taxon>
        <taxon>Orbiliomycetes</taxon>
        <taxon>Orbiliales</taxon>
        <taxon>Orbiliaceae</taxon>
        <taxon>Drechslerella</taxon>
    </lineage>
</organism>
<keyword evidence="6 9" id="KW-1133">Transmembrane helix</keyword>
<evidence type="ECO:0000256" key="1">
    <source>
        <dbReference type="ARBA" id="ARBA00004167"/>
    </source>
</evidence>
<dbReference type="GO" id="GO:0071949">
    <property type="term" value="F:FAD binding"/>
    <property type="evidence" value="ECO:0007669"/>
    <property type="project" value="InterPro"/>
</dbReference>
<evidence type="ECO:0000256" key="6">
    <source>
        <dbReference type="ARBA" id="ARBA00022989"/>
    </source>
</evidence>
<evidence type="ECO:0000256" key="3">
    <source>
        <dbReference type="ARBA" id="ARBA00022630"/>
    </source>
</evidence>
<feature type="transmembrane region" description="Helical" evidence="9">
    <location>
        <begin position="478"/>
        <end position="509"/>
    </location>
</feature>
<dbReference type="GO" id="GO:0000246">
    <property type="term" value="F:Delta24(24-1) sterol reductase activity"/>
    <property type="evidence" value="ECO:0007669"/>
    <property type="project" value="TreeGrafter"/>
</dbReference>
<dbReference type="Gene3D" id="3.30.465.10">
    <property type="match status" value="1"/>
</dbReference>
<dbReference type="SUPFAM" id="SSF55103">
    <property type="entry name" value="FAD-linked oxidases, C-terminal domain"/>
    <property type="match status" value="1"/>
</dbReference>
<accession>W7HTB4</accession>
<protein>
    <recommendedName>
        <fullName evidence="2">Delta(24)-sterol reductase</fullName>
        <ecNumber evidence="2">1.3.1.72</ecNumber>
    </recommendedName>
</protein>
<dbReference type="InterPro" id="IPR016164">
    <property type="entry name" value="FAD-linked_Oxase-like_C"/>
</dbReference>
<dbReference type="GO" id="GO:0008202">
    <property type="term" value="P:steroid metabolic process"/>
    <property type="evidence" value="ECO:0007669"/>
    <property type="project" value="TreeGrafter"/>
</dbReference>
<dbReference type="HOGENOM" id="CLU_025883_0_0_1"/>
<evidence type="ECO:0000256" key="4">
    <source>
        <dbReference type="ARBA" id="ARBA00022692"/>
    </source>
</evidence>
<dbReference type="SUPFAM" id="SSF56176">
    <property type="entry name" value="FAD-binding/transporter-associated domain-like"/>
    <property type="match status" value="1"/>
</dbReference>
<dbReference type="AlphaFoldDB" id="W7HTB4"/>